<dbReference type="Proteomes" id="UP001055111">
    <property type="component" value="Unassembled WGS sequence"/>
</dbReference>
<dbReference type="InterPro" id="IPR005119">
    <property type="entry name" value="LysR_subst-bd"/>
</dbReference>
<dbReference type="RefSeq" id="WP_187604774.1">
    <property type="nucleotide sequence ID" value="NZ_BPUQ01000014.1"/>
</dbReference>
<comment type="similarity">
    <text evidence="1">Belongs to the LysR transcriptional regulatory family.</text>
</comment>
<dbReference type="InterPro" id="IPR036388">
    <property type="entry name" value="WH-like_DNA-bd_sf"/>
</dbReference>
<dbReference type="GO" id="GO:0006351">
    <property type="term" value="P:DNA-templated transcription"/>
    <property type="evidence" value="ECO:0007669"/>
    <property type="project" value="TreeGrafter"/>
</dbReference>
<comment type="caution">
    <text evidence="6">The sequence shown here is derived from an EMBL/GenBank/DDBJ whole genome shotgun (WGS) entry which is preliminary data.</text>
</comment>
<gene>
    <name evidence="6" type="ORF">CBA19CS42_29490</name>
</gene>
<keyword evidence="2" id="KW-0805">Transcription regulation</keyword>
<dbReference type="Gene3D" id="1.10.10.10">
    <property type="entry name" value="Winged helix-like DNA-binding domain superfamily/Winged helix DNA-binding domain"/>
    <property type="match status" value="1"/>
</dbReference>
<evidence type="ECO:0000259" key="5">
    <source>
        <dbReference type="PROSITE" id="PS50931"/>
    </source>
</evidence>
<dbReference type="Gene3D" id="3.40.190.10">
    <property type="entry name" value="Periplasmic binding protein-like II"/>
    <property type="match status" value="2"/>
</dbReference>
<evidence type="ECO:0000256" key="1">
    <source>
        <dbReference type="ARBA" id="ARBA00009437"/>
    </source>
</evidence>
<dbReference type="GO" id="GO:0043565">
    <property type="term" value="F:sequence-specific DNA binding"/>
    <property type="evidence" value="ECO:0007669"/>
    <property type="project" value="TreeGrafter"/>
</dbReference>
<proteinExistence type="inferred from homology"/>
<organism evidence="6 7">
    <name type="scientific">Caballeronia novacaledonica</name>
    <dbReference type="NCBI Taxonomy" id="1544861"/>
    <lineage>
        <taxon>Bacteria</taxon>
        <taxon>Pseudomonadati</taxon>
        <taxon>Pseudomonadota</taxon>
        <taxon>Betaproteobacteria</taxon>
        <taxon>Burkholderiales</taxon>
        <taxon>Burkholderiaceae</taxon>
        <taxon>Caballeronia</taxon>
    </lineage>
</organism>
<dbReference type="InterPro" id="IPR036390">
    <property type="entry name" value="WH_DNA-bd_sf"/>
</dbReference>
<dbReference type="Pfam" id="PF00126">
    <property type="entry name" value="HTH_1"/>
    <property type="match status" value="1"/>
</dbReference>
<dbReference type="PANTHER" id="PTHR30537">
    <property type="entry name" value="HTH-TYPE TRANSCRIPTIONAL REGULATOR"/>
    <property type="match status" value="1"/>
</dbReference>
<dbReference type="AlphaFoldDB" id="A0AA37IL03"/>
<keyword evidence="3" id="KW-0238">DNA-binding</keyword>
<dbReference type="GO" id="GO:0003700">
    <property type="term" value="F:DNA-binding transcription factor activity"/>
    <property type="evidence" value="ECO:0007669"/>
    <property type="project" value="InterPro"/>
</dbReference>
<evidence type="ECO:0000256" key="3">
    <source>
        <dbReference type="ARBA" id="ARBA00023125"/>
    </source>
</evidence>
<sequence length="296" mass="32603">MVPKSTLPLTAIRVFVTVGRHGNFTRAAEALGITQSAVSRHIATLEALVRCSLFERRGPQLTLTPSGAQFHDAVKDAVSTIELATLQLMQGQQEHDRITVRTSMPSFAMTVVIPALGAFTISHPVQIDLVTSLSPPQPREQFDVLITRDLSLPDTESWELIQEELVCVCSPSMQSAHRSKALYRWPLIASRSRPDTIAVWALAKNIPLESLQVHAVYDHLFLAVAAAIGGNGLLIVPRIVVQDHLQTGTLILADQEIVASGAMYVAYVNSRSRHVQMARVFCRWLKGMLRERSQSA</sequence>
<dbReference type="PANTHER" id="PTHR30537:SF74">
    <property type="entry name" value="HTH-TYPE TRANSCRIPTIONAL REGULATOR TRPI"/>
    <property type="match status" value="1"/>
</dbReference>
<evidence type="ECO:0000313" key="6">
    <source>
        <dbReference type="EMBL" id="GJH28736.1"/>
    </source>
</evidence>
<protein>
    <submittedName>
        <fullName evidence="6">LysR family transcriptional regulator</fullName>
    </submittedName>
</protein>
<evidence type="ECO:0000256" key="2">
    <source>
        <dbReference type="ARBA" id="ARBA00023015"/>
    </source>
</evidence>
<dbReference type="SUPFAM" id="SSF53850">
    <property type="entry name" value="Periplasmic binding protein-like II"/>
    <property type="match status" value="1"/>
</dbReference>
<evidence type="ECO:0000313" key="7">
    <source>
        <dbReference type="Proteomes" id="UP001055111"/>
    </source>
</evidence>
<accession>A0AA37IL03</accession>
<dbReference type="InterPro" id="IPR058163">
    <property type="entry name" value="LysR-type_TF_proteobact-type"/>
</dbReference>
<dbReference type="PROSITE" id="PS50931">
    <property type="entry name" value="HTH_LYSR"/>
    <property type="match status" value="1"/>
</dbReference>
<dbReference type="PRINTS" id="PR00039">
    <property type="entry name" value="HTHLYSR"/>
</dbReference>
<evidence type="ECO:0000256" key="4">
    <source>
        <dbReference type="ARBA" id="ARBA00023163"/>
    </source>
</evidence>
<keyword evidence="4" id="KW-0804">Transcription</keyword>
<dbReference type="FunFam" id="1.10.10.10:FF:000001">
    <property type="entry name" value="LysR family transcriptional regulator"/>
    <property type="match status" value="1"/>
</dbReference>
<name>A0AA37IL03_9BURK</name>
<dbReference type="SUPFAM" id="SSF46785">
    <property type="entry name" value="Winged helix' DNA-binding domain"/>
    <property type="match status" value="1"/>
</dbReference>
<feature type="domain" description="HTH lysR-type" evidence="5">
    <location>
        <begin position="7"/>
        <end position="64"/>
    </location>
</feature>
<dbReference type="Pfam" id="PF03466">
    <property type="entry name" value="LysR_substrate"/>
    <property type="match status" value="1"/>
</dbReference>
<dbReference type="EMBL" id="BPUS01000017">
    <property type="protein sequence ID" value="GJH28736.1"/>
    <property type="molecule type" value="Genomic_DNA"/>
</dbReference>
<dbReference type="InterPro" id="IPR000847">
    <property type="entry name" value="LysR_HTH_N"/>
</dbReference>
<reference evidence="6" key="1">
    <citation type="submission" date="2022-09" db="EMBL/GenBank/DDBJ databases">
        <title>Isolation and characterization of 3-chlorobenzoate degrading bacteria from soils in Shizuoka.</title>
        <authorList>
            <person name="Ifat A."/>
            <person name="Ogawa N."/>
            <person name="Kimbara K."/>
            <person name="Moriuchi R."/>
            <person name="Dohra H."/>
            <person name="Shintani M."/>
        </authorList>
    </citation>
    <scope>NUCLEOTIDE SEQUENCE</scope>
    <source>
        <strain evidence="6">19CS4-2</strain>
    </source>
</reference>